<evidence type="ECO:0000313" key="2">
    <source>
        <dbReference type="Proteomes" id="UP001500326"/>
    </source>
</evidence>
<keyword evidence="2" id="KW-1185">Reference proteome</keyword>
<sequence>MHSISPASSDPMALSVAPPVEHRWMSIVFIQGEEAGAVLDMIDKAGPETAIHHLSQWDFGTETKDAALVNGYVYAEIPQSPTDRVVRDKSSGYALTYNHQFAYVSLLRRFDPVVEDVRGSVAPPARLGFERQRPARRANGLRL</sequence>
<organism evidence="1 2">
    <name type="scientific">Microbacterium pumilum</name>
    <dbReference type="NCBI Taxonomy" id="344165"/>
    <lineage>
        <taxon>Bacteria</taxon>
        <taxon>Bacillati</taxon>
        <taxon>Actinomycetota</taxon>
        <taxon>Actinomycetes</taxon>
        <taxon>Micrococcales</taxon>
        <taxon>Microbacteriaceae</taxon>
        <taxon>Microbacterium</taxon>
    </lineage>
</organism>
<evidence type="ECO:0000313" key="1">
    <source>
        <dbReference type="EMBL" id="GAA1989661.1"/>
    </source>
</evidence>
<dbReference type="EMBL" id="BAAAOH010000001">
    <property type="protein sequence ID" value="GAA1989661.1"/>
    <property type="molecule type" value="Genomic_DNA"/>
</dbReference>
<reference evidence="2" key="1">
    <citation type="journal article" date="2019" name="Int. J. Syst. Evol. Microbiol.">
        <title>The Global Catalogue of Microorganisms (GCM) 10K type strain sequencing project: providing services to taxonomists for standard genome sequencing and annotation.</title>
        <authorList>
            <consortium name="The Broad Institute Genomics Platform"/>
            <consortium name="The Broad Institute Genome Sequencing Center for Infectious Disease"/>
            <person name="Wu L."/>
            <person name="Ma J."/>
        </authorList>
    </citation>
    <scope>NUCLEOTIDE SEQUENCE [LARGE SCALE GENOMIC DNA]</scope>
    <source>
        <strain evidence="2">JCM 14902</strain>
    </source>
</reference>
<dbReference type="Proteomes" id="UP001500326">
    <property type="component" value="Unassembled WGS sequence"/>
</dbReference>
<comment type="caution">
    <text evidence="1">The sequence shown here is derived from an EMBL/GenBank/DDBJ whole genome shotgun (WGS) entry which is preliminary data.</text>
</comment>
<proteinExistence type="predicted"/>
<gene>
    <name evidence="1" type="ORF">GCM10009777_26110</name>
</gene>
<protein>
    <submittedName>
        <fullName evidence="1">Uncharacterized protein</fullName>
    </submittedName>
</protein>
<accession>A0ABP5E0N1</accession>
<name>A0ABP5E0N1_9MICO</name>